<protein>
    <submittedName>
        <fullName evidence="6">Hepatic triacylglycerol lipase</fullName>
    </submittedName>
</protein>
<reference evidence="6 7" key="1">
    <citation type="journal article" date="2019" name="Sci. Rep.">
        <title>Orb-weaving spider Araneus ventricosus genome elucidates the spidroin gene catalogue.</title>
        <authorList>
            <person name="Kono N."/>
            <person name="Nakamura H."/>
            <person name="Ohtoshi R."/>
            <person name="Moran D.A.P."/>
            <person name="Shinohara A."/>
            <person name="Yoshida Y."/>
            <person name="Fujiwara M."/>
            <person name="Mori M."/>
            <person name="Tomita M."/>
            <person name="Arakawa K."/>
        </authorList>
    </citation>
    <scope>NUCLEOTIDE SEQUENCE [LARGE SCALE GENOMIC DNA]</scope>
</reference>
<evidence type="ECO:0000256" key="3">
    <source>
        <dbReference type="ARBA" id="ARBA00022525"/>
    </source>
</evidence>
<gene>
    <name evidence="6" type="primary">Lipc</name>
    <name evidence="6" type="ORF">AVEN_57201_1</name>
</gene>
<evidence type="ECO:0000313" key="7">
    <source>
        <dbReference type="Proteomes" id="UP000499080"/>
    </source>
</evidence>
<dbReference type="GO" id="GO:0005615">
    <property type="term" value="C:extracellular space"/>
    <property type="evidence" value="ECO:0007669"/>
    <property type="project" value="TreeGrafter"/>
</dbReference>
<organism evidence="6 7">
    <name type="scientific">Araneus ventricosus</name>
    <name type="common">Orbweaver spider</name>
    <name type="synonym">Epeira ventricosa</name>
    <dbReference type="NCBI Taxonomy" id="182803"/>
    <lineage>
        <taxon>Eukaryota</taxon>
        <taxon>Metazoa</taxon>
        <taxon>Ecdysozoa</taxon>
        <taxon>Arthropoda</taxon>
        <taxon>Chelicerata</taxon>
        <taxon>Arachnida</taxon>
        <taxon>Araneae</taxon>
        <taxon>Araneomorphae</taxon>
        <taxon>Entelegynae</taxon>
        <taxon>Araneoidea</taxon>
        <taxon>Araneidae</taxon>
        <taxon>Araneus</taxon>
    </lineage>
</organism>
<dbReference type="InterPro" id="IPR000734">
    <property type="entry name" value="TAG_lipase"/>
</dbReference>
<dbReference type="InterPro" id="IPR013818">
    <property type="entry name" value="Lipase"/>
</dbReference>
<dbReference type="PANTHER" id="PTHR11610:SF178">
    <property type="entry name" value="LIPASE MEMBER H-A-LIKE PROTEIN"/>
    <property type="match status" value="1"/>
</dbReference>
<evidence type="ECO:0000256" key="2">
    <source>
        <dbReference type="ARBA" id="ARBA00010701"/>
    </source>
</evidence>
<dbReference type="InterPro" id="IPR029058">
    <property type="entry name" value="AB_hydrolase_fold"/>
</dbReference>
<dbReference type="EMBL" id="BGPR01007889">
    <property type="protein sequence ID" value="GBN30261.1"/>
    <property type="molecule type" value="Genomic_DNA"/>
</dbReference>
<dbReference type="AlphaFoldDB" id="A0A4Y2MSW6"/>
<dbReference type="GO" id="GO:0016298">
    <property type="term" value="F:lipase activity"/>
    <property type="evidence" value="ECO:0007669"/>
    <property type="project" value="InterPro"/>
</dbReference>
<dbReference type="PRINTS" id="PR00821">
    <property type="entry name" value="TAGLIPASE"/>
</dbReference>
<evidence type="ECO:0000256" key="1">
    <source>
        <dbReference type="ARBA" id="ARBA00004613"/>
    </source>
</evidence>
<dbReference type="Proteomes" id="UP000499080">
    <property type="component" value="Unassembled WGS sequence"/>
</dbReference>
<accession>A0A4Y2MSW6</accession>
<evidence type="ECO:0000259" key="5">
    <source>
        <dbReference type="Pfam" id="PF00151"/>
    </source>
</evidence>
<comment type="similarity">
    <text evidence="2 4">Belongs to the AB hydrolase superfamily. Lipase family.</text>
</comment>
<sequence>MSVLYLLEADAQTFEEFFIYSVPRSIEGAIRQVFIPPANTKDSIRYHLYTRSNPKEACFIEPTPAEFDHCPFDPNLDTKILIHGFVVTVNTEKHFELIKDALLKHGSYNVILVDWSRYNGHPYLLAVLNAIPVGKKIAEFIDFMNKHTEARYSSFHVIGHSLGAHISGIVGKHSNNLARITGLDPAGPLYELDSREHQLYYTDAEFVDVIHSSDELTGKGLGKFEPMGHMDFYPNGGQVQPACERAKEADAFGDIITKQTSKLFDTALCKCADLTRCTCPKDKEVLVLERQFLLDKRGPRIGRIGSVDIPVTKGMIKRAERSCKRLRPKISLSESSYSNAVSHSLSNDSQHCGAGDDVAGVENKAEDNFVKDDMFTKSRGKTYKPKLDLTETVIIAQRYNISERAFAYITSAVLHAVLKAGIISSGQSSDITSALIVDKNKIRHEKLKVARNLKQRSTDDDPIKSLYFDGRKDETKIQTGIFREVHIFLVADPNFQYVGHVNPSSGSAHEETTVIFEYITSQLKGGFDEVDVLG</sequence>
<proteinExistence type="inferred from homology"/>
<dbReference type="GO" id="GO:0016042">
    <property type="term" value="P:lipid catabolic process"/>
    <property type="evidence" value="ECO:0007669"/>
    <property type="project" value="TreeGrafter"/>
</dbReference>
<dbReference type="OrthoDB" id="199913at2759"/>
<evidence type="ECO:0000256" key="4">
    <source>
        <dbReference type="RuleBase" id="RU004262"/>
    </source>
</evidence>
<feature type="domain" description="Lipase" evidence="5">
    <location>
        <begin position="39"/>
        <end position="248"/>
    </location>
</feature>
<dbReference type="PANTHER" id="PTHR11610">
    <property type="entry name" value="LIPASE"/>
    <property type="match status" value="1"/>
</dbReference>
<dbReference type="Gene3D" id="3.40.50.1820">
    <property type="entry name" value="alpha/beta hydrolase"/>
    <property type="match status" value="1"/>
</dbReference>
<dbReference type="SUPFAM" id="SSF53474">
    <property type="entry name" value="alpha/beta-Hydrolases"/>
    <property type="match status" value="1"/>
</dbReference>
<keyword evidence="7" id="KW-1185">Reference proteome</keyword>
<evidence type="ECO:0000313" key="6">
    <source>
        <dbReference type="EMBL" id="GBN30261.1"/>
    </source>
</evidence>
<name>A0A4Y2MSW6_ARAVE</name>
<comment type="caution">
    <text evidence="6">The sequence shown here is derived from an EMBL/GenBank/DDBJ whole genome shotgun (WGS) entry which is preliminary data.</text>
</comment>
<keyword evidence="3" id="KW-0964">Secreted</keyword>
<comment type="subcellular location">
    <subcellularLocation>
        <location evidence="1">Secreted</location>
    </subcellularLocation>
</comment>
<dbReference type="Pfam" id="PF00151">
    <property type="entry name" value="Lipase"/>
    <property type="match status" value="1"/>
</dbReference>